<dbReference type="AlphaFoldDB" id="A0AAN6RQW0"/>
<feature type="compositionally biased region" description="Low complexity" evidence="1">
    <location>
        <begin position="95"/>
        <end position="104"/>
    </location>
</feature>
<name>A0AAN6RQW0_9PEZI</name>
<organism evidence="3 4">
    <name type="scientific">Staphylotrichum tortipilum</name>
    <dbReference type="NCBI Taxonomy" id="2831512"/>
    <lineage>
        <taxon>Eukaryota</taxon>
        <taxon>Fungi</taxon>
        <taxon>Dikarya</taxon>
        <taxon>Ascomycota</taxon>
        <taxon>Pezizomycotina</taxon>
        <taxon>Sordariomycetes</taxon>
        <taxon>Sordariomycetidae</taxon>
        <taxon>Sordariales</taxon>
        <taxon>Chaetomiaceae</taxon>
        <taxon>Staphylotrichum</taxon>
    </lineage>
</organism>
<feature type="compositionally biased region" description="Basic and acidic residues" evidence="1">
    <location>
        <begin position="387"/>
        <end position="396"/>
    </location>
</feature>
<keyword evidence="2" id="KW-0472">Membrane</keyword>
<reference evidence="3" key="2">
    <citation type="submission" date="2023-05" db="EMBL/GenBank/DDBJ databases">
        <authorList>
            <consortium name="Lawrence Berkeley National Laboratory"/>
            <person name="Steindorff A."/>
            <person name="Hensen N."/>
            <person name="Bonometti L."/>
            <person name="Westerberg I."/>
            <person name="Brannstrom I.O."/>
            <person name="Guillou S."/>
            <person name="Cros-Aarteil S."/>
            <person name="Calhoun S."/>
            <person name="Haridas S."/>
            <person name="Kuo A."/>
            <person name="Mondo S."/>
            <person name="Pangilinan J."/>
            <person name="Riley R."/>
            <person name="Labutti K."/>
            <person name="Andreopoulos B."/>
            <person name="Lipzen A."/>
            <person name="Chen C."/>
            <person name="Yanf M."/>
            <person name="Daum C."/>
            <person name="Ng V."/>
            <person name="Clum A."/>
            <person name="Ohm R."/>
            <person name="Martin F."/>
            <person name="Silar P."/>
            <person name="Natvig D."/>
            <person name="Lalanne C."/>
            <person name="Gautier V."/>
            <person name="Ament-Velasquez S.L."/>
            <person name="Kruys A."/>
            <person name="Hutchinson M.I."/>
            <person name="Powell A.J."/>
            <person name="Barry K."/>
            <person name="Miller A.N."/>
            <person name="Grigoriev I.V."/>
            <person name="Debuchy R."/>
            <person name="Gladieux P."/>
            <person name="Thoren M.H."/>
            <person name="Johannesson H."/>
        </authorList>
    </citation>
    <scope>NUCLEOTIDE SEQUENCE</scope>
    <source>
        <strain evidence="3">CBS 103.79</strain>
    </source>
</reference>
<evidence type="ECO:0000313" key="4">
    <source>
        <dbReference type="Proteomes" id="UP001303889"/>
    </source>
</evidence>
<proteinExistence type="predicted"/>
<feature type="region of interest" description="Disordered" evidence="1">
    <location>
        <begin position="349"/>
        <end position="372"/>
    </location>
</feature>
<feature type="compositionally biased region" description="Low complexity" evidence="1">
    <location>
        <begin position="350"/>
        <end position="361"/>
    </location>
</feature>
<keyword evidence="4" id="KW-1185">Reference proteome</keyword>
<sequence>MDDAIITPETSAKCVGQRRTIILLLILFLLSGTAYGVTVGGAAVAVPLMAFPSLPSGRVRVRGKRGAAPNPNTRRDEDPPPLDGTQPAGQKQKKGNQTGGSENNGENDDGNEGVAASKPRRRRGDCDVPVLACPFWMLNPIENDDCLKLVLADTPAVVQHVLRNHRMPFICPICHIEQQRCCEVCGQEFASPPECQGHVQSGWCEARETRHKGADEDKCTKIKERKTLRGWRNGSEEWRTRPEEWRWHFIWGILFPGVDHPARSPFLKSVEAEILTDFSGSQGLYRSQNIPTYQDLFGSQDVSSASIYICPTSSTTGGFAPPPVGGDPMMMEFNNNMVYVQLDAISATLQQPQQPQQQQQHPPQPPHFASLGVSVPSLSEVRRDVADTHEMVDPSRHVPAGSDNAGQPLEKSAPSVGWGLWEDLCTPR</sequence>
<evidence type="ECO:0000256" key="2">
    <source>
        <dbReference type="SAM" id="Phobius"/>
    </source>
</evidence>
<protein>
    <submittedName>
        <fullName evidence="3">Uncharacterized protein</fullName>
    </submittedName>
</protein>
<reference evidence="3" key="1">
    <citation type="journal article" date="2023" name="Mol. Phylogenet. Evol.">
        <title>Genome-scale phylogeny and comparative genomics of the fungal order Sordariales.</title>
        <authorList>
            <person name="Hensen N."/>
            <person name="Bonometti L."/>
            <person name="Westerberg I."/>
            <person name="Brannstrom I.O."/>
            <person name="Guillou S."/>
            <person name="Cros-Aarteil S."/>
            <person name="Calhoun S."/>
            <person name="Haridas S."/>
            <person name="Kuo A."/>
            <person name="Mondo S."/>
            <person name="Pangilinan J."/>
            <person name="Riley R."/>
            <person name="LaButti K."/>
            <person name="Andreopoulos B."/>
            <person name="Lipzen A."/>
            <person name="Chen C."/>
            <person name="Yan M."/>
            <person name="Daum C."/>
            <person name="Ng V."/>
            <person name="Clum A."/>
            <person name="Steindorff A."/>
            <person name="Ohm R.A."/>
            <person name="Martin F."/>
            <person name="Silar P."/>
            <person name="Natvig D.O."/>
            <person name="Lalanne C."/>
            <person name="Gautier V."/>
            <person name="Ament-Velasquez S.L."/>
            <person name="Kruys A."/>
            <person name="Hutchinson M.I."/>
            <person name="Powell A.J."/>
            <person name="Barry K."/>
            <person name="Miller A.N."/>
            <person name="Grigoriev I.V."/>
            <person name="Debuchy R."/>
            <person name="Gladieux P."/>
            <person name="Hiltunen Thoren M."/>
            <person name="Johannesson H."/>
        </authorList>
    </citation>
    <scope>NUCLEOTIDE SEQUENCE</scope>
    <source>
        <strain evidence="3">CBS 103.79</strain>
    </source>
</reference>
<dbReference type="Proteomes" id="UP001303889">
    <property type="component" value="Unassembled WGS sequence"/>
</dbReference>
<evidence type="ECO:0000256" key="1">
    <source>
        <dbReference type="SAM" id="MobiDB-lite"/>
    </source>
</evidence>
<gene>
    <name evidence="3" type="ORF">C8A05DRAFT_37548</name>
</gene>
<feature type="transmembrane region" description="Helical" evidence="2">
    <location>
        <begin position="21"/>
        <end position="50"/>
    </location>
</feature>
<dbReference type="EMBL" id="MU855869">
    <property type="protein sequence ID" value="KAK3898851.1"/>
    <property type="molecule type" value="Genomic_DNA"/>
</dbReference>
<comment type="caution">
    <text evidence="3">The sequence shown here is derived from an EMBL/GenBank/DDBJ whole genome shotgun (WGS) entry which is preliminary data.</text>
</comment>
<feature type="region of interest" description="Disordered" evidence="1">
    <location>
        <begin position="59"/>
        <end position="121"/>
    </location>
</feature>
<feature type="region of interest" description="Disordered" evidence="1">
    <location>
        <begin position="387"/>
        <end position="415"/>
    </location>
</feature>
<accession>A0AAN6RQW0</accession>
<keyword evidence="2" id="KW-1133">Transmembrane helix</keyword>
<evidence type="ECO:0000313" key="3">
    <source>
        <dbReference type="EMBL" id="KAK3898851.1"/>
    </source>
</evidence>
<keyword evidence="2" id="KW-0812">Transmembrane</keyword>